<sequence length="227" mass="25324">MTELLNEIGPEKESPGAQGREGDKPTSVAVNTINLRKGVGVQCQVDNGLANARNKRGQTTLSIADKYPIWVDLDSANNDGAKHFKERKKFLQVARFGGPDTTDLITNNDTNEDTVIITSSPSVASTQEGNLEDGSDENQADSPKREFQEDQSTEQKEKELKERYRASYRDNYPIRERLGKISDNVGGITSLIDLRDNMQRMTQRLQVLETCANSIDEEFKVSQKVSL</sequence>
<evidence type="ECO:0000313" key="3">
    <source>
        <dbReference type="Proteomes" id="UP000198211"/>
    </source>
</evidence>
<protein>
    <submittedName>
        <fullName evidence="2">Uncharacterized protein</fullName>
    </submittedName>
</protein>
<feature type="compositionally biased region" description="Acidic residues" evidence="1">
    <location>
        <begin position="130"/>
        <end position="139"/>
    </location>
</feature>
<proteinExistence type="predicted"/>
<feature type="compositionally biased region" description="Basic and acidic residues" evidence="1">
    <location>
        <begin position="9"/>
        <end position="24"/>
    </location>
</feature>
<evidence type="ECO:0000256" key="1">
    <source>
        <dbReference type="SAM" id="MobiDB-lite"/>
    </source>
</evidence>
<reference evidence="3" key="1">
    <citation type="submission" date="2017-03" db="EMBL/GenBank/DDBJ databases">
        <title>Phytopthora megakarya and P. palmivora, two closely related causual agents of cacao black pod achieved similar genome size and gene model numbers by different mechanisms.</title>
        <authorList>
            <person name="Ali S."/>
            <person name="Shao J."/>
            <person name="Larry D.J."/>
            <person name="Kronmiller B."/>
            <person name="Shen D."/>
            <person name="Strem M.D."/>
            <person name="Melnick R.L."/>
            <person name="Guiltinan M.J."/>
            <person name="Tyler B.M."/>
            <person name="Meinhardt L.W."/>
            <person name="Bailey B.A."/>
        </authorList>
    </citation>
    <scope>NUCLEOTIDE SEQUENCE [LARGE SCALE GENOMIC DNA]</scope>
    <source>
        <strain evidence="3">zdho120</strain>
    </source>
</reference>
<dbReference type="EMBL" id="NBNE01016837">
    <property type="protein sequence ID" value="OWY93025.1"/>
    <property type="molecule type" value="Genomic_DNA"/>
</dbReference>
<dbReference type="Proteomes" id="UP000198211">
    <property type="component" value="Unassembled WGS sequence"/>
</dbReference>
<evidence type="ECO:0000313" key="2">
    <source>
        <dbReference type="EMBL" id="OWY93025.1"/>
    </source>
</evidence>
<dbReference type="AlphaFoldDB" id="A0A225UJ29"/>
<feature type="region of interest" description="Disordered" evidence="1">
    <location>
        <begin position="102"/>
        <end position="164"/>
    </location>
</feature>
<dbReference type="OrthoDB" id="125599at2759"/>
<keyword evidence="3" id="KW-1185">Reference proteome</keyword>
<accession>A0A225UJ29</accession>
<feature type="compositionally biased region" description="Polar residues" evidence="1">
    <location>
        <begin position="116"/>
        <end position="129"/>
    </location>
</feature>
<gene>
    <name evidence="2" type="ORF">PHMEG_00037725</name>
</gene>
<organism evidence="2 3">
    <name type="scientific">Phytophthora megakarya</name>
    <dbReference type="NCBI Taxonomy" id="4795"/>
    <lineage>
        <taxon>Eukaryota</taxon>
        <taxon>Sar</taxon>
        <taxon>Stramenopiles</taxon>
        <taxon>Oomycota</taxon>
        <taxon>Peronosporomycetes</taxon>
        <taxon>Peronosporales</taxon>
        <taxon>Peronosporaceae</taxon>
        <taxon>Phytophthora</taxon>
    </lineage>
</organism>
<feature type="region of interest" description="Disordered" evidence="1">
    <location>
        <begin position="1"/>
        <end position="26"/>
    </location>
</feature>
<comment type="caution">
    <text evidence="2">The sequence shown here is derived from an EMBL/GenBank/DDBJ whole genome shotgun (WGS) entry which is preliminary data.</text>
</comment>
<name>A0A225UJ29_9STRA</name>
<feature type="compositionally biased region" description="Basic and acidic residues" evidence="1">
    <location>
        <begin position="142"/>
        <end position="164"/>
    </location>
</feature>